<dbReference type="EMBL" id="OMOF01000446">
    <property type="protein sequence ID" value="SPF51387.1"/>
    <property type="molecule type" value="Genomic_DNA"/>
</dbReference>
<evidence type="ECO:0000256" key="2">
    <source>
        <dbReference type="ARBA" id="ARBA00005983"/>
    </source>
</evidence>
<dbReference type="AlphaFoldDB" id="A0A2U3LHG4"/>
<dbReference type="SMART" id="SM00046">
    <property type="entry name" value="DAGKc"/>
    <property type="match status" value="1"/>
</dbReference>
<dbReference type="GO" id="GO:0008654">
    <property type="term" value="P:phospholipid biosynthetic process"/>
    <property type="evidence" value="ECO:0007669"/>
    <property type="project" value="UniProtKB-KW"/>
</dbReference>
<evidence type="ECO:0000256" key="4">
    <source>
        <dbReference type="ARBA" id="ARBA00022741"/>
    </source>
</evidence>
<dbReference type="NCBIfam" id="TIGR00147">
    <property type="entry name" value="YegS/Rv2252/BmrU family lipid kinase"/>
    <property type="match status" value="1"/>
</dbReference>
<proteinExistence type="inferred from homology"/>
<evidence type="ECO:0000313" key="11">
    <source>
        <dbReference type="Proteomes" id="UP000238916"/>
    </source>
</evidence>
<dbReference type="Gene3D" id="3.40.50.10330">
    <property type="entry name" value="Probable inorganic polyphosphate/atp-NAD kinase, domain 1"/>
    <property type="match status" value="1"/>
</dbReference>
<name>A0A2U3LHG4_9FIRM</name>
<dbReference type="PANTHER" id="PTHR12358">
    <property type="entry name" value="SPHINGOSINE KINASE"/>
    <property type="match status" value="1"/>
</dbReference>
<dbReference type="Gene3D" id="2.60.200.40">
    <property type="match status" value="1"/>
</dbReference>
<gene>
    <name evidence="10" type="ORF">SBF1_500003</name>
</gene>
<evidence type="ECO:0000256" key="7">
    <source>
        <dbReference type="ARBA" id="ARBA00023209"/>
    </source>
</evidence>
<comment type="similarity">
    <text evidence="2">Belongs to the diacylglycerol/lipid kinase family.</text>
</comment>
<keyword evidence="7" id="KW-0444">Lipid biosynthesis</keyword>
<dbReference type="PANTHER" id="PTHR12358:SF107">
    <property type="entry name" value="LIPID KINASE BMRU-RELATED"/>
    <property type="match status" value="1"/>
</dbReference>
<protein>
    <submittedName>
        <fullName evidence="10">Diacylglycerol kinase catalytic domain family protein</fullName>
    </submittedName>
</protein>
<dbReference type="GO" id="GO:0005886">
    <property type="term" value="C:plasma membrane"/>
    <property type="evidence" value="ECO:0007669"/>
    <property type="project" value="TreeGrafter"/>
</dbReference>
<evidence type="ECO:0000256" key="5">
    <source>
        <dbReference type="ARBA" id="ARBA00022777"/>
    </source>
</evidence>
<keyword evidence="7" id="KW-0443">Lipid metabolism</keyword>
<evidence type="ECO:0000256" key="1">
    <source>
        <dbReference type="ARBA" id="ARBA00001946"/>
    </source>
</evidence>
<comment type="cofactor">
    <cofactor evidence="1">
        <name>Mg(2+)</name>
        <dbReference type="ChEBI" id="CHEBI:18420"/>
    </cofactor>
</comment>
<dbReference type="InterPro" id="IPR017438">
    <property type="entry name" value="ATP-NAD_kinase_N"/>
</dbReference>
<dbReference type="InterPro" id="IPR001206">
    <property type="entry name" value="Diacylglycerol_kinase_cat_dom"/>
</dbReference>
<dbReference type="PROSITE" id="PS50146">
    <property type="entry name" value="DAGK"/>
    <property type="match status" value="1"/>
</dbReference>
<sequence>MRSRLQKVMKGKRLRLVYNPNAGRCKLTGQLDTAIRIFQESGYEVCVHRASSSADIEQVASLSTDVELMVIAGGDGSIHQAVNGLLNILPKLRPVLGILPVGTANDFAYALHLPKSIPEACKVIAKGKAFEIDTAMVNDRYFVNVASAGLLTDVSQKVDTRVKNTLGQLAYFLKGIETLPSFRPFSIEFEQDGKRYIEEVILFIVANGLSVGGLRQLVPKASLTDGKLDVLMVPSTGWPETIRLLLNVLRGEKVETEKMMEFQTSDLIVHTDRPLNSDLDGECGPESPWHFKIGPKILALC</sequence>
<organism evidence="10 11">
    <name type="scientific">Candidatus Desulfosporosinus infrequens</name>
    <dbReference type="NCBI Taxonomy" id="2043169"/>
    <lineage>
        <taxon>Bacteria</taxon>
        <taxon>Bacillati</taxon>
        <taxon>Bacillota</taxon>
        <taxon>Clostridia</taxon>
        <taxon>Eubacteriales</taxon>
        <taxon>Desulfitobacteriaceae</taxon>
        <taxon>Desulfosporosinus</taxon>
    </lineage>
</organism>
<accession>A0A2U3LHG4</accession>
<dbReference type="Pfam" id="PF19279">
    <property type="entry name" value="YegS_C"/>
    <property type="match status" value="1"/>
</dbReference>
<keyword evidence="4" id="KW-0547">Nucleotide-binding</keyword>
<feature type="domain" description="DAGKc" evidence="9">
    <location>
        <begin position="9"/>
        <end position="141"/>
    </location>
</feature>
<dbReference type="SUPFAM" id="SSF111331">
    <property type="entry name" value="NAD kinase/diacylglycerol kinase-like"/>
    <property type="match status" value="1"/>
</dbReference>
<keyword evidence="5 10" id="KW-0418">Kinase</keyword>
<evidence type="ECO:0000256" key="8">
    <source>
        <dbReference type="ARBA" id="ARBA00023264"/>
    </source>
</evidence>
<dbReference type="Pfam" id="PF00781">
    <property type="entry name" value="DAGK_cat"/>
    <property type="match status" value="1"/>
</dbReference>
<dbReference type="InterPro" id="IPR016064">
    <property type="entry name" value="NAD/diacylglycerol_kinase_sf"/>
</dbReference>
<dbReference type="GO" id="GO:0004143">
    <property type="term" value="F:ATP-dependent diacylglycerol kinase activity"/>
    <property type="evidence" value="ECO:0007669"/>
    <property type="project" value="TreeGrafter"/>
</dbReference>
<evidence type="ECO:0000256" key="3">
    <source>
        <dbReference type="ARBA" id="ARBA00022679"/>
    </source>
</evidence>
<evidence type="ECO:0000313" key="10">
    <source>
        <dbReference type="EMBL" id="SPF51387.1"/>
    </source>
</evidence>
<keyword evidence="6" id="KW-0067">ATP-binding</keyword>
<reference evidence="11" key="1">
    <citation type="submission" date="2018-02" db="EMBL/GenBank/DDBJ databases">
        <authorList>
            <person name="Hausmann B."/>
        </authorList>
    </citation>
    <scope>NUCLEOTIDE SEQUENCE [LARGE SCALE GENOMIC DNA]</scope>
    <source>
        <strain evidence="11">Peat soil MAG SbF1</strain>
    </source>
</reference>
<dbReference type="InterPro" id="IPR050187">
    <property type="entry name" value="Lipid_Phosphate_FormReg"/>
</dbReference>
<dbReference type="GO" id="GO:0005524">
    <property type="term" value="F:ATP binding"/>
    <property type="evidence" value="ECO:0007669"/>
    <property type="project" value="UniProtKB-KW"/>
</dbReference>
<keyword evidence="8" id="KW-1208">Phospholipid metabolism</keyword>
<keyword evidence="7" id="KW-0594">Phospholipid biosynthesis</keyword>
<dbReference type="InterPro" id="IPR005218">
    <property type="entry name" value="Diacylglycerol/lipid_kinase"/>
</dbReference>
<keyword evidence="3" id="KW-0808">Transferase</keyword>
<dbReference type="InterPro" id="IPR045540">
    <property type="entry name" value="YegS/DAGK_C"/>
</dbReference>
<evidence type="ECO:0000259" key="9">
    <source>
        <dbReference type="PROSITE" id="PS50146"/>
    </source>
</evidence>
<dbReference type="Proteomes" id="UP000238916">
    <property type="component" value="Unassembled WGS sequence"/>
</dbReference>
<evidence type="ECO:0000256" key="6">
    <source>
        <dbReference type="ARBA" id="ARBA00022840"/>
    </source>
</evidence>